<dbReference type="Pfam" id="PF14246">
    <property type="entry name" value="TetR_C_7"/>
    <property type="match status" value="1"/>
</dbReference>
<dbReference type="InterPro" id="IPR039536">
    <property type="entry name" value="TetR_C_Proteobacteria"/>
</dbReference>
<dbReference type="EMBL" id="VDLX02000021">
    <property type="protein sequence ID" value="KAB8189120.1"/>
    <property type="molecule type" value="Genomic_DNA"/>
</dbReference>
<dbReference type="GO" id="GO:0003700">
    <property type="term" value="F:DNA-binding transcription factor activity"/>
    <property type="evidence" value="ECO:0007669"/>
    <property type="project" value="TreeGrafter"/>
</dbReference>
<dbReference type="InterPro" id="IPR050109">
    <property type="entry name" value="HTH-type_TetR-like_transc_reg"/>
</dbReference>
<gene>
    <name evidence="4" type="ORF">FH608_040430</name>
</gene>
<dbReference type="Gene3D" id="1.10.357.10">
    <property type="entry name" value="Tetracycline Repressor, domain 2"/>
    <property type="match status" value="1"/>
</dbReference>
<dbReference type="InterPro" id="IPR009057">
    <property type="entry name" value="Homeodomain-like_sf"/>
</dbReference>
<evidence type="ECO:0000256" key="1">
    <source>
        <dbReference type="ARBA" id="ARBA00023015"/>
    </source>
</evidence>
<name>A0A5C4VIY2_9ACTN</name>
<dbReference type="InterPro" id="IPR036271">
    <property type="entry name" value="Tet_transcr_reg_TetR-rel_C_sf"/>
</dbReference>
<accession>A0A5C4VIY2</accession>
<evidence type="ECO:0000313" key="5">
    <source>
        <dbReference type="Proteomes" id="UP000312512"/>
    </source>
</evidence>
<protein>
    <submittedName>
        <fullName evidence="4">TetR family transcriptional regulator</fullName>
    </submittedName>
</protein>
<dbReference type="AlphaFoldDB" id="A0A5C4VIY2"/>
<evidence type="ECO:0000313" key="4">
    <source>
        <dbReference type="EMBL" id="KAB8189120.1"/>
    </source>
</evidence>
<dbReference type="PRINTS" id="PR00455">
    <property type="entry name" value="HTHTETR"/>
</dbReference>
<dbReference type="SUPFAM" id="SSF48498">
    <property type="entry name" value="Tetracyclin repressor-like, C-terminal domain"/>
    <property type="match status" value="1"/>
</dbReference>
<reference evidence="4 5" key="1">
    <citation type="submission" date="2019-10" db="EMBL/GenBank/DDBJ databases">
        <title>Nonomuraea sp. nov., isolated from Phyllanthus amarus.</title>
        <authorList>
            <person name="Klykleung N."/>
            <person name="Tanasupawat S."/>
        </authorList>
    </citation>
    <scope>NUCLEOTIDE SEQUENCE [LARGE SCALE GENOMIC DNA]</scope>
    <source>
        <strain evidence="4 5">PA1-10</strain>
    </source>
</reference>
<dbReference type="Pfam" id="PF00440">
    <property type="entry name" value="TetR_N"/>
    <property type="match status" value="1"/>
</dbReference>
<keyword evidence="5" id="KW-1185">Reference proteome</keyword>
<dbReference type="SUPFAM" id="SSF46689">
    <property type="entry name" value="Homeodomain-like"/>
    <property type="match status" value="1"/>
</dbReference>
<dbReference type="PROSITE" id="PS50977">
    <property type="entry name" value="HTH_TETR_2"/>
    <property type="match status" value="1"/>
</dbReference>
<keyword evidence="1" id="KW-0805">Transcription regulation</keyword>
<proteinExistence type="predicted"/>
<evidence type="ECO:0000256" key="2">
    <source>
        <dbReference type="ARBA" id="ARBA00023125"/>
    </source>
</evidence>
<comment type="caution">
    <text evidence="4">The sequence shown here is derived from an EMBL/GenBank/DDBJ whole genome shotgun (WGS) entry which is preliminary data.</text>
</comment>
<dbReference type="PANTHER" id="PTHR30055:SF234">
    <property type="entry name" value="HTH-TYPE TRANSCRIPTIONAL REGULATOR BETI"/>
    <property type="match status" value="1"/>
</dbReference>
<dbReference type="OrthoDB" id="7186128at2"/>
<organism evidence="4 5">
    <name type="scientific">Nonomuraea phyllanthi</name>
    <dbReference type="NCBI Taxonomy" id="2219224"/>
    <lineage>
        <taxon>Bacteria</taxon>
        <taxon>Bacillati</taxon>
        <taxon>Actinomycetota</taxon>
        <taxon>Actinomycetes</taxon>
        <taxon>Streptosporangiales</taxon>
        <taxon>Streptosporangiaceae</taxon>
        <taxon>Nonomuraea</taxon>
    </lineage>
</organism>
<dbReference type="GO" id="GO:0000976">
    <property type="term" value="F:transcription cis-regulatory region binding"/>
    <property type="evidence" value="ECO:0007669"/>
    <property type="project" value="TreeGrafter"/>
</dbReference>
<dbReference type="Proteomes" id="UP000312512">
    <property type="component" value="Unassembled WGS sequence"/>
</dbReference>
<evidence type="ECO:0000256" key="3">
    <source>
        <dbReference type="ARBA" id="ARBA00023163"/>
    </source>
</evidence>
<dbReference type="PANTHER" id="PTHR30055">
    <property type="entry name" value="HTH-TYPE TRANSCRIPTIONAL REGULATOR RUTR"/>
    <property type="match status" value="1"/>
</dbReference>
<keyword evidence="2" id="KW-0238">DNA-binding</keyword>
<keyword evidence="3" id="KW-0804">Transcription</keyword>
<sequence>MCPTVNSLRTVPFGSAEGRRGLMELRSREDAKVRQIRQAAKALFLRHGFAAVSTAALAREAGVSKETLYSRYPNKEAVLADVLEHLISAGRLRTSATSSPRTRDEVDGALRSLARELSGELMEREYIELARIVIAETPRLPHVGEIFRLSVPERAFELTTDLLMAGRKAHVIRDLDMVTAARLFVGPLVVHALTNVLLVAPQIARDTPTPPLDVDKHVDVFLTTVLQEER</sequence>
<dbReference type="InterPro" id="IPR001647">
    <property type="entry name" value="HTH_TetR"/>
</dbReference>